<evidence type="ECO:0000313" key="9">
    <source>
        <dbReference type="Proteomes" id="UP000306196"/>
    </source>
</evidence>
<dbReference type="Gene3D" id="2.40.30.170">
    <property type="match status" value="1"/>
</dbReference>
<proteinExistence type="inferred from homology"/>
<dbReference type="NCBIfam" id="TIGR01730">
    <property type="entry name" value="RND_mfp"/>
    <property type="match status" value="1"/>
</dbReference>
<organism evidence="8 9">
    <name type="scientific">Phragmitibacter flavus</name>
    <dbReference type="NCBI Taxonomy" id="2576071"/>
    <lineage>
        <taxon>Bacteria</taxon>
        <taxon>Pseudomonadati</taxon>
        <taxon>Verrucomicrobiota</taxon>
        <taxon>Verrucomicrobiia</taxon>
        <taxon>Verrucomicrobiales</taxon>
        <taxon>Verrucomicrobiaceae</taxon>
        <taxon>Phragmitibacter</taxon>
    </lineage>
</organism>
<dbReference type="Pfam" id="PF25876">
    <property type="entry name" value="HH_MFP_RND"/>
    <property type="match status" value="1"/>
</dbReference>
<comment type="subcellular location">
    <subcellularLocation>
        <location evidence="1">Cell envelope</location>
    </subcellularLocation>
</comment>
<evidence type="ECO:0000259" key="7">
    <source>
        <dbReference type="Pfam" id="PF25967"/>
    </source>
</evidence>
<dbReference type="InterPro" id="IPR006143">
    <property type="entry name" value="RND_pump_MFP"/>
</dbReference>
<feature type="domain" description="Multidrug resistance protein MdtA-like C-terminal permuted SH3" evidence="7">
    <location>
        <begin position="307"/>
        <end position="368"/>
    </location>
</feature>
<gene>
    <name evidence="8" type="ORF">FEM03_06285</name>
</gene>
<dbReference type="FunFam" id="2.40.420.20:FF:000001">
    <property type="entry name" value="Efflux RND transporter periplasmic adaptor subunit"/>
    <property type="match status" value="1"/>
</dbReference>
<comment type="similarity">
    <text evidence="2">Belongs to the membrane fusion protein (MFP) (TC 8.A.1) family.</text>
</comment>
<evidence type="ECO:0000313" key="8">
    <source>
        <dbReference type="EMBL" id="TLD71744.1"/>
    </source>
</evidence>
<dbReference type="Pfam" id="PF25967">
    <property type="entry name" value="RND-MFP_C"/>
    <property type="match status" value="1"/>
</dbReference>
<dbReference type="EMBL" id="VAUV01000004">
    <property type="protein sequence ID" value="TLD71744.1"/>
    <property type="molecule type" value="Genomic_DNA"/>
</dbReference>
<dbReference type="InterPro" id="IPR058624">
    <property type="entry name" value="MdtA-like_HH"/>
</dbReference>
<evidence type="ECO:0000259" key="5">
    <source>
        <dbReference type="Pfam" id="PF25917"/>
    </source>
</evidence>
<evidence type="ECO:0000256" key="1">
    <source>
        <dbReference type="ARBA" id="ARBA00004196"/>
    </source>
</evidence>
<dbReference type="InterPro" id="IPR058625">
    <property type="entry name" value="MdtA-like_BSH"/>
</dbReference>
<dbReference type="GO" id="GO:0005886">
    <property type="term" value="C:plasma membrane"/>
    <property type="evidence" value="ECO:0007669"/>
    <property type="project" value="UniProtKB-SubCell"/>
</dbReference>
<dbReference type="SUPFAM" id="SSF111369">
    <property type="entry name" value="HlyD-like secretion proteins"/>
    <property type="match status" value="1"/>
</dbReference>
<dbReference type="AlphaFoldDB" id="A0A5R8KHF6"/>
<feature type="domain" description="Multidrug resistance protein MdtA-like barrel-sandwich hybrid" evidence="5">
    <location>
        <begin position="65"/>
        <end position="206"/>
    </location>
</feature>
<accession>A0A5R8KHF6</accession>
<dbReference type="Gene3D" id="1.10.287.470">
    <property type="entry name" value="Helix hairpin bin"/>
    <property type="match status" value="1"/>
</dbReference>
<reference evidence="8 9" key="1">
    <citation type="submission" date="2019-05" db="EMBL/GenBank/DDBJ databases">
        <title>Verrucobacter flavum gen. nov., sp. nov. a new member of the family Verrucomicrobiaceae.</title>
        <authorList>
            <person name="Szuroczki S."/>
            <person name="Abbaszade G."/>
            <person name="Szabo A."/>
            <person name="Felfoldi T."/>
            <person name="Schumann P."/>
            <person name="Boka K."/>
            <person name="Keki Z."/>
            <person name="Toumi M."/>
            <person name="Toth E."/>
        </authorList>
    </citation>
    <scope>NUCLEOTIDE SEQUENCE [LARGE SCALE GENOMIC DNA]</scope>
    <source>
        <strain evidence="8 9">MG-N-17</strain>
    </source>
</reference>
<keyword evidence="9" id="KW-1185">Reference proteome</keyword>
<evidence type="ECO:0000259" key="4">
    <source>
        <dbReference type="Pfam" id="PF25876"/>
    </source>
</evidence>
<dbReference type="GO" id="GO:0046677">
    <property type="term" value="P:response to antibiotic"/>
    <property type="evidence" value="ECO:0007669"/>
    <property type="project" value="TreeGrafter"/>
</dbReference>
<feature type="domain" description="Multidrug resistance protein MdtA-like beta-barrel" evidence="6">
    <location>
        <begin position="240"/>
        <end position="299"/>
    </location>
</feature>
<dbReference type="InterPro" id="IPR058626">
    <property type="entry name" value="MdtA-like_b-barrel"/>
</dbReference>
<dbReference type="Gene3D" id="2.40.50.100">
    <property type="match status" value="1"/>
</dbReference>
<evidence type="ECO:0000259" key="6">
    <source>
        <dbReference type="Pfam" id="PF25944"/>
    </source>
</evidence>
<feature type="region of interest" description="Disordered" evidence="3">
    <location>
        <begin position="375"/>
        <end position="406"/>
    </location>
</feature>
<dbReference type="RefSeq" id="WP_138085338.1">
    <property type="nucleotide sequence ID" value="NZ_VAUV01000004.1"/>
</dbReference>
<protein>
    <submittedName>
        <fullName evidence="8">Efflux RND transporter periplasmic adaptor subunit</fullName>
    </submittedName>
</protein>
<dbReference type="InterPro" id="IPR058627">
    <property type="entry name" value="MdtA-like_C"/>
</dbReference>
<dbReference type="OrthoDB" id="9801814at2"/>
<evidence type="ECO:0000256" key="2">
    <source>
        <dbReference type="ARBA" id="ARBA00009477"/>
    </source>
</evidence>
<dbReference type="Pfam" id="PF25944">
    <property type="entry name" value="Beta-barrel_RND"/>
    <property type="match status" value="1"/>
</dbReference>
<feature type="compositionally biased region" description="Low complexity" evidence="3">
    <location>
        <begin position="385"/>
        <end position="406"/>
    </location>
</feature>
<dbReference type="Gene3D" id="2.40.420.20">
    <property type="match status" value="1"/>
</dbReference>
<feature type="domain" description="Multidrug resistance protein MdtA-like alpha-helical hairpin" evidence="4">
    <location>
        <begin position="105"/>
        <end position="174"/>
    </location>
</feature>
<dbReference type="Pfam" id="PF25917">
    <property type="entry name" value="BSH_RND"/>
    <property type="match status" value="1"/>
</dbReference>
<sequence>MNFIQPTLLSALAIPTTLLLMTSCGEKPSQAPPARPPQAVIVATVEQKTVPIYVENVAQTEANATVEIRARVQGFLMDAPFKEGGYVKKGDLLFQIDPKPYQAAVDQAQANVTKADATLGRANADVDRIKPLVEQRAISQQELDNAIATAKVAEADLLAARAGLTTAQLELGYTTMRAPFDGLIGARQVDVGNFVGNTADTTLLATISTTDPMRATFHVAEANYLRYQRRFMGDEAAAEEHSAAMAFDLILSDGSTYAHKGKFDFAERALDARAGTLKLVVTFPNPELLLRPGQFARVRAMPEERPDAILVPQRAVITTQSAQSVMVVGEGNKVEVRPIKTSTRFQDQWIVTTGLKAGEKVIIEGLQKAAPGIVVNPMDPPPDEAPAAEPAKPSATPAAEEAPSAK</sequence>
<dbReference type="GO" id="GO:0022857">
    <property type="term" value="F:transmembrane transporter activity"/>
    <property type="evidence" value="ECO:0007669"/>
    <property type="project" value="InterPro"/>
</dbReference>
<evidence type="ECO:0000256" key="3">
    <source>
        <dbReference type="SAM" id="MobiDB-lite"/>
    </source>
</evidence>
<comment type="caution">
    <text evidence="8">The sequence shown here is derived from an EMBL/GenBank/DDBJ whole genome shotgun (WGS) entry which is preliminary data.</text>
</comment>
<dbReference type="PANTHER" id="PTHR30158">
    <property type="entry name" value="ACRA/E-RELATED COMPONENT OF DRUG EFFLUX TRANSPORTER"/>
    <property type="match status" value="1"/>
</dbReference>
<dbReference type="Proteomes" id="UP000306196">
    <property type="component" value="Unassembled WGS sequence"/>
</dbReference>
<name>A0A5R8KHF6_9BACT</name>